<dbReference type="SMART" id="SM00369">
    <property type="entry name" value="LRR_TYP"/>
    <property type="match status" value="5"/>
</dbReference>
<dbReference type="FunFam" id="3.80.10.10:FF:000041">
    <property type="entry name" value="LRR receptor-like serine/threonine-protein kinase ERECTA"/>
    <property type="match status" value="2"/>
</dbReference>
<dbReference type="GO" id="GO:0005886">
    <property type="term" value="C:plasma membrane"/>
    <property type="evidence" value="ECO:0007669"/>
    <property type="project" value="UniProtKB-SubCell"/>
</dbReference>
<evidence type="ECO:0000259" key="20">
    <source>
        <dbReference type="PROSITE" id="PS50011"/>
    </source>
</evidence>
<evidence type="ECO:0000256" key="11">
    <source>
        <dbReference type="ARBA" id="ARBA00022777"/>
    </source>
</evidence>
<feature type="signal peptide" evidence="19">
    <location>
        <begin position="1"/>
        <end position="27"/>
    </location>
</feature>
<dbReference type="Gene3D" id="3.80.10.10">
    <property type="entry name" value="Ribonuclease Inhibitor"/>
    <property type="match status" value="2"/>
</dbReference>
<dbReference type="InterPro" id="IPR008271">
    <property type="entry name" value="Ser/Thr_kinase_AS"/>
</dbReference>
<name>A0A8T2T7M7_CERRI</name>
<evidence type="ECO:0000256" key="5">
    <source>
        <dbReference type="ARBA" id="ARBA00022614"/>
    </source>
</evidence>
<evidence type="ECO:0000256" key="15">
    <source>
        <dbReference type="ARBA" id="ARBA00023170"/>
    </source>
</evidence>
<keyword evidence="10 17" id="KW-0547">Nucleotide-binding</keyword>
<evidence type="ECO:0000313" key="21">
    <source>
        <dbReference type="EMBL" id="KAH7405197.1"/>
    </source>
</evidence>
<evidence type="ECO:0000256" key="6">
    <source>
        <dbReference type="ARBA" id="ARBA00022679"/>
    </source>
</evidence>
<keyword evidence="4" id="KW-0723">Serine/threonine-protein kinase</keyword>
<dbReference type="PROSITE" id="PS00108">
    <property type="entry name" value="PROTEIN_KINASE_ST"/>
    <property type="match status" value="1"/>
</dbReference>
<comment type="caution">
    <text evidence="21">The sequence shown here is derived from an EMBL/GenBank/DDBJ whole genome shotgun (WGS) entry which is preliminary data.</text>
</comment>
<dbReference type="PROSITE" id="PS00107">
    <property type="entry name" value="PROTEIN_KINASE_ATP"/>
    <property type="match status" value="1"/>
</dbReference>
<dbReference type="CDD" id="cd14066">
    <property type="entry name" value="STKc_IRAK"/>
    <property type="match status" value="1"/>
</dbReference>
<keyword evidence="9" id="KW-0677">Repeat</keyword>
<feature type="transmembrane region" description="Helical" evidence="18">
    <location>
        <begin position="414"/>
        <end position="435"/>
    </location>
</feature>
<keyword evidence="6" id="KW-0808">Transferase</keyword>
<keyword evidence="5" id="KW-0433">Leucine-rich repeat</keyword>
<organism evidence="21 22">
    <name type="scientific">Ceratopteris richardii</name>
    <name type="common">Triangle waterfern</name>
    <dbReference type="NCBI Taxonomy" id="49495"/>
    <lineage>
        <taxon>Eukaryota</taxon>
        <taxon>Viridiplantae</taxon>
        <taxon>Streptophyta</taxon>
        <taxon>Embryophyta</taxon>
        <taxon>Tracheophyta</taxon>
        <taxon>Polypodiopsida</taxon>
        <taxon>Polypodiidae</taxon>
        <taxon>Polypodiales</taxon>
        <taxon>Pteridineae</taxon>
        <taxon>Pteridaceae</taxon>
        <taxon>Parkerioideae</taxon>
        <taxon>Ceratopteris</taxon>
    </lineage>
</organism>
<feature type="domain" description="Protein kinase" evidence="20">
    <location>
        <begin position="470"/>
        <end position="742"/>
    </location>
</feature>
<evidence type="ECO:0000256" key="19">
    <source>
        <dbReference type="SAM" id="SignalP"/>
    </source>
</evidence>
<dbReference type="Gene3D" id="1.10.510.10">
    <property type="entry name" value="Transferase(Phosphotransferase) domain 1"/>
    <property type="match status" value="1"/>
</dbReference>
<dbReference type="OMA" id="APEADTH"/>
<evidence type="ECO:0000256" key="14">
    <source>
        <dbReference type="ARBA" id="ARBA00023136"/>
    </source>
</evidence>
<evidence type="ECO:0000256" key="13">
    <source>
        <dbReference type="ARBA" id="ARBA00022989"/>
    </source>
</evidence>
<keyword evidence="3" id="KW-1003">Cell membrane</keyword>
<keyword evidence="8 19" id="KW-0732">Signal</keyword>
<dbReference type="SUPFAM" id="SSF52058">
    <property type="entry name" value="L domain-like"/>
    <property type="match status" value="1"/>
</dbReference>
<dbReference type="SMART" id="SM00220">
    <property type="entry name" value="S_TKc"/>
    <property type="match status" value="1"/>
</dbReference>
<dbReference type="OrthoDB" id="1668230at2759"/>
<dbReference type="PANTHER" id="PTHR45974:SF266">
    <property type="entry name" value="LEUCINE-RICH REPEAT RECEPTOR PROTEIN KINASE HPCA1"/>
    <property type="match status" value="1"/>
</dbReference>
<dbReference type="PROSITE" id="PS50011">
    <property type="entry name" value="PROTEIN_KINASE_DOM"/>
    <property type="match status" value="1"/>
</dbReference>
<evidence type="ECO:0000256" key="7">
    <source>
        <dbReference type="ARBA" id="ARBA00022692"/>
    </source>
</evidence>
<feature type="binding site" evidence="17">
    <location>
        <position position="497"/>
    </location>
    <ligand>
        <name>ATP</name>
        <dbReference type="ChEBI" id="CHEBI:30616"/>
    </ligand>
</feature>
<dbReference type="SUPFAM" id="SSF56112">
    <property type="entry name" value="Protein kinase-like (PK-like)"/>
    <property type="match status" value="1"/>
</dbReference>
<proteinExistence type="inferred from homology"/>
<dbReference type="GO" id="GO:0002229">
    <property type="term" value="P:defense response to oomycetes"/>
    <property type="evidence" value="ECO:0007669"/>
    <property type="project" value="UniProtKB-ARBA"/>
</dbReference>
<comment type="subcellular location">
    <subcellularLocation>
        <location evidence="1">Cell membrane</location>
        <topology evidence="1">Single-pass type I membrane protein</topology>
    </subcellularLocation>
</comment>
<comment type="similarity">
    <text evidence="2">Belongs to the protein kinase superfamily. Ser/Thr protein kinase family.</text>
</comment>
<accession>A0A8T2T7M7</accession>
<evidence type="ECO:0000256" key="12">
    <source>
        <dbReference type="ARBA" id="ARBA00022840"/>
    </source>
</evidence>
<dbReference type="InterPro" id="IPR013210">
    <property type="entry name" value="LRR_N_plant-typ"/>
</dbReference>
<keyword evidence="22" id="KW-1185">Reference proteome</keyword>
<dbReference type="InterPro" id="IPR003591">
    <property type="entry name" value="Leu-rich_rpt_typical-subtyp"/>
</dbReference>
<keyword evidence="11" id="KW-0418">Kinase</keyword>
<protein>
    <recommendedName>
        <fullName evidence="20">Protein kinase domain-containing protein</fullName>
    </recommendedName>
</protein>
<keyword evidence="7 18" id="KW-0812">Transmembrane</keyword>
<evidence type="ECO:0000256" key="16">
    <source>
        <dbReference type="ARBA" id="ARBA00023180"/>
    </source>
</evidence>
<dbReference type="GO" id="GO:0005524">
    <property type="term" value="F:ATP binding"/>
    <property type="evidence" value="ECO:0007669"/>
    <property type="project" value="UniProtKB-UniRule"/>
</dbReference>
<dbReference type="Pfam" id="PF00069">
    <property type="entry name" value="Pkinase"/>
    <property type="match status" value="1"/>
</dbReference>
<dbReference type="InterPro" id="IPR011009">
    <property type="entry name" value="Kinase-like_dom_sf"/>
</dbReference>
<keyword evidence="15" id="KW-0675">Receptor</keyword>
<evidence type="ECO:0000313" key="22">
    <source>
        <dbReference type="Proteomes" id="UP000825935"/>
    </source>
</evidence>
<keyword evidence="13 18" id="KW-1133">Transmembrane helix</keyword>
<dbReference type="Proteomes" id="UP000825935">
    <property type="component" value="Chromosome 15"/>
</dbReference>
<evidence type="ECO:0000256" key="18">
    <source>
        <dbReference type="SAM" id="Phobius"/>
    </source>
</evidence>
<evidence type="ECO:0000256" key="17">
    <source>
        <dbReference type="PROSITE-ProRule" id="PRU10141"/>
    </source>
</evidence>
<dbReference type="FunFam" id="1.10.510.10:FF:000240">
    <property type="entry name" value="Lectin-domain containing receptor kinase A4.3"/>
    <property type="match status" value="1"/>
</dbReference>
<evidence type="ECO:0000256" key="4">
    <source>
        <dbReference type="ARBA" id="ARBA00022527"/>
    </source>
</evidence>
<dbReference type="AlphaFoldDB" id="A0A8T2T7M7"/>
<evidence type="ECO:0000256" key="10">
    <source>
        <dbReference type="ARBA" id="ARBA00022741"/>
    </source>
</evidence>
<gene>
    <name evidence="21" type="ORF">KP509_15G060500</name>
</gene>
<keyword evidence="16" id="KW-0325">Glycoprotein</keyword>
<evidence type="ECO:0000256" key="9">
    <source>
        <dbReference type="ARBA" id="ARBA00022737"/>
    </source>
</evidence>
<dbReference type="InterPro" id="IPR017441">
    <property type="entry name" value="Protein_kinase_ATP_BS"/>
</dbReference>
<dbReference type="EMBL" id="CM035420">
    <property type="protein sequence ID" value="KAH7405200.1"/>
    <property type="molecule type" value="Genomic_DNA"/>
</dbReference>
<reference evidence="21" key="1">
    <citation type="submission" date="2021-08" db="EMBL/GenBank/DDBJ databases">
        <title>WGS assembly of Ceratopteris richardii.</title>
        <authorList>
            <person name="Marchant D.B."/>
            <person name="Chen G."/>
            <person name="Jenkins J."/>
            <person name="Shu S."/>
            <person name="Leebens-Mack J."/>
            <person name="Grimwood J."/>
            <person name="Schmutz J."/>
            <person name="Soltis P."/>
            <person name="Soltis D."/>
            <person name="Chen Z.-H."/>
        </authorList>
    </citation>
    <scope>NUCLEOTIDE SEQUENCE</scope>
    <source>
        <strain evidence="21">Whitten #5841</strain>
        <tissue evidence="21">Leaf</tissue>
    </source>
</reference>
<evidence type="ECO:0000256" key="1">
    <source>
        <dbReference type="ARBA" id="ARBA00004251"/>
    </source>
</evidence>
<keyword evidence="14 18" id="KW-0472">Membrane</keyword>
<dbReference type="EMBL" id="CM035420">
    <property type="protein sequence ID" value="KAH7405197.1"/>
    <property type="molecule type" value="Genomic_DNA"/>
</dbReference>
<dbReference type="InterPro" id="IPR000719">
    <property type="entry name" value="Prot_kinase_dom"/>
</dbReference>
<dbReference type="PANTHER" id="PTHR45974">
    <property type="entry name" value="RECEPTOR-LIKE PROTEIN 55"/>
    <property type="match status" value="1"/>
</dbReference>
<dbReference type="InterPro" id="IPR032675">
    <property type="entry name" value="LRR_dom_sf"/>
</dbReference>
<dbReference type="Pfam" id="PF23598">
    <property type="entry name" value="LRR_14"/>
    <property type="match status" value="1"/>
</dbReference>
<evidence type="ECO:0000256" key="2">
    <source>
        <dbReference type="ARBA" id="ARBA00008684"/>
    </source>
</evidence>
<sequence>MCSIHWQHQFSKMHLFLLLLLFIRVSTFELSNSATERDALLKVMESWKVNYTTWVGNDPCSGWEGVRCNNLGRVTYLNLSNTGIVGPVPEEITALQYLEVLDLCNPRYGVKPQLNAVSGDLAPLGSLIHLRDLNVSFNDITLDSFPSAVFNLRNLVSLRIDNLRIAGPLPKELVGLTKLKYMYLANNSLTGPIPPEYGNMKSLQEISLWNNNLESKIPPEFGNLLNLTYLNLHECNLYGGLPQELGNCRNMDSMSLYGNSLTGIIPDSWKNMNKLRILWLHRNQLTKYFPEWLPSLPSLYNVSLDYNLLYGPVANFPNASLKIISFTCNYFSGTAPTAPPPLVLNFTGNCFDPIDNNNKIRCQQQYYDCSAYLKELPNGSCPRCPGLQSLEDPKTCVCTLISPVSETSSSKGKLVGSILGVGAFLLIMVLLWFLYKWYMKSTKPFEDLWYGPEGVIRYHVEDIVTATDNFHSRHEIGAGGFGKVYYAVLDGKEVAIKRANSSSIQSTSGFRNEVVLLSRLHHVNLVRLLGFCEGEGIQILVYEYMSNGNLFTMLFKRKTSLSWLTRLDIAIGVAHGLEYLHTFADPPVIHRDVKPSNVLLDNNLVAKLSDFGISKVAPGFDSEMPTRPCGTAGYIDPQYVLTEQLTSASDVYSFGVVLLELVTGHKSIDNARIDGQNLVEWVAVKLSSEGPESVVDKRLGNDYPKQIFHDIIRLGLDCAAFKSGERPSMKAVVTILDACRWSVATDVSVPNDAESSIVNEGGHSHGVVVGDQDMEKTAESLERFSTDAMSVVLPR</sequence>
<evidence type="ECO:0000256" key="3">
    <source>
        <dbReference type="ARBA" id="ARBA00022475"/>
    </source>
</evidence>
<dbReference type="Pfam" id="PF08263">
    <property type="entry name" value="LRRNT_2"/>
    <property type="match status" value="1"/>
</dbReference>
<feature type="chain" id="PRO_5036275900" description="Protein kinase domain-containing protein" evidence="19">
    <location>
        <begin position="28"/>
        <end position="795"/>
    </location>
</feature>
<dbReference type="InterPro" id="IPR055414">
    <property type="entry name" value="LRR_R13L4/SHOC2-like"/>
</dbReference>
<dbReference type="GO" id="GO:0004674">
    <property type="term" value="F:protein serine/threonine kinase activity"/>
    <property type="evidence" value="ECO:0007669"/>
    <property type="project" value="UniProtKB-KW"/>
</dbReference>
<dbReference type="Gene3D" id="3.30.200.20">
    <property type="entry name" value="Phosphorylase Kinase, domain 1"/>
    <property type="match status" value="1"/>
</dbReference>
<evidence type="ECO:0000256" key="8">
    <source>
        <dbReference type="ARBA" id="ARBA00022729"/>
    </source>
</evidence>
<keyword evidence="12 17" id="KW-0067">ATP-binding</keyword>